<feature type="region of interest" description="Disordered" evidence="1">
    <location>
        <begin position="1"/>
        <end position="33"/>
    </location>
</feature>
<evidence type="ECO:0000256" key="1">
    <source>
        <dbReference type="SAM" id="MobiDB-lite"/>
    </source>
</evidence>
<feature type="region of interest" description="Disordered" evidence="1">
    <location>
        <begin position="278"/>
        <end position="309"/>
    </location>
</feature>
<organism evidence="2 3">
    <name type="scientific">Aureobasidium pullulans</name>
    <name type="common">Black yeast</name>
    <name type="synonym">Pullularia pullulans</name>
    <dbReference type="NCBI Taxonomy" id="5580"/>
    <lineage>
        <taxon>Eukaryota</taxon>
        <taxon>Fungi</taxon>
        <taxon>Dikarya</taxon>
        <taxon>Ascomycota</taxon>
        <taxon>Pezizomycotina</taxon>
        <taxon>Dothideomycetes</taxon>
        <taxon>Dothideomycetidae</taxon>
        <taxon>Dothideales</taxon>
        <taxon>Saccotheciaceae</taxon>
        <taxon>Aureobasidium</taxon>
    </lineage>
</organism>
<feature type="compositionally biased region" description="Basic residues" evidence="1">
    <location>
        <begin position="374"/>
        <end position="386"/>
    </location>
</feature>
<accession>A0A4S9VSN3</accession>
<proteinExistence type="predicted"/>
<gene>
    <name evidence="2" type="ORF">D6C94_09693</name>
</gene>
<feature type="compositionally biased region" description="Acidic residues" evidence="1">
    <location>
        <begin position="285"/>
        <end position="309"/>
    </location>
</feature>
<comment type="caution">
    <text evidence="2">The sequence shown here is derived from an EMBL/GenBank/DDBJ whole genome shotgun (WGS) entry which is preliminary data.</text>
</comment>
<reference evidence="2 3" key="1">
    <citation type="submission" date="2018-10" db="EMBL/GenBank/DDBJ databases">
        <title>Fifty Aureobasidium pullulans genomes reveal a recombining polyextremotolerant generalist.</title>
        <authorList>
            <person name="Gostincar C."/>
            <person name="Turk M."/>
            <person name="Zajc J."/>
            <person name="Gunde-Cimerman N."/>
        </authorList>
    </citation>
    <scope>NUCLEOTIDE SEQUENCE [LARGE SCALE GENOMIC DNA]</scope>
    <source>
        <strain evidence="2 3">EXF-4256</strain>
    </source>
</reference>
<protein>
    <submittedName>
        <fullName evidence="2">Uncharacterized protein</fullName>
    </submittedName>
</protein>
<dbReference type="Proteomes" id="UP000305064">
    <property type="component" value="Unassembled WGS sequence"/>
</dbReference>
<evidence type="ECO:0000313" key="2">
    <source>
        <dbReference type="EMBL" id="THY69282.1"/>
    </source>
</evidence>
<evidence type="ECO:0000313" key="3">
    <source>
        <dbReference type="Proteomes" id="UP000305064"/>
    </source>
</evidence>
<dbReference type="AlphaFoldDB" id="A0A4S9VSN3"/>
<sequence length="393" mass="45398">MSTPEPTPMKPHSTRQIEEIDLTSSPEPRGPQIHRTHFDLELYVLNHQQSRKDSTTIWHRDTDGSFRAEEYEDLLTYLRARRVYLHRNDRVDYGSAEDVWKRWVKRGSHPAVEAFKQYNGSSPEILMLKDVMKGLRSGETALDEAQYDLSKAQRNLNLAIRLLTMNGTEHLLTETKDILKRLTEHLRFSQNNQQRSIEKLESLEIAVKSLVEAKSAAEKSKKRKRRNDLKMADTVEFIKECMDKHCQLIDTILGYADPLVQQGTDLMQSVLSEEFDLSVMSEPESGSEAESASDAEPEEDPESESEEAYEDIYDRKLQERRNQAILAEHHPIDKIQTKLVLGRVGKSRRILTRSKRDRSVSADYEPESGIRHATPVRRNPKRKARSSRATYQL</sequence>
<feature type="region of interest" description="Disordered" evidence="1">
    <location>
        <begin position="351"/>
        <end position="393"/>
    </location>
</feature>
<dbReference type="EMBL" id="QZBJ01000105">
    <property type="protein sequence ID" value="THY69282.1"/>
    <property type="molecule type" value="Genomic_DNA"/>
</dbReference>
<name>A0A4S9VSN3_AURPU</name>